<evidence type="ECO:0000313" key="1">
    <source>
        <dbReference type="EMBL" id="QIX02419.1"/>
    </source>
</evidence>
<organism evidence="1 2">
    <name type="scientific">Peltaster fructicola</name>
    <dbReference type="NCBI Taxonomy" id="286661"/>
    <lineage>
        <taxon>Eukaryota</taxon>
        <taxon>Fungi</taxon>
        <taxon>Dikarya</taxon>
        <taxon>Ascomycota</taxon>
        <taxon>Pezizomycotina</taxon>
        <taxon>Dothideomycetes</taxon>
        <taxon>Dothideomycetes incertae sedis</taxon>
        <taxon>Peltaster</taxon>
    </lineage>
</organism>
<gene>
    <name evidence="1" type="ORF">AMS68_007936</name>
</gene>
<dbReference type="InterPro" id="IPR029052">
    <property type="entry name" value="Metallo-depent_PP-like"/>
</dbReference>
<proteinExistence type="predicted"/>
<dbReference type="EMBL" id="CP051143">
    <property type="protein sequence ID" value="QIX02419.1"/>
    <property type="molecule type" value="Genomic_DNA"/>
</dbReference>
<accession>A0A6H0Y6G7</accession>
<sequence>MAVAGTCKIQIMSDLHLETHPSYDYDFPQTAPHLALLGDIGHVVNEQLIQFLTRFDLTEEITVLGCTLFSHVATEQAMAVQSRLVDFRDILSWDVGDHVDAHLEDLQWLNLLVSELAQQGRKIIIFTHHSPTTDQRARNPRFAISDVSTGFATDLSKEECWTNPAVSIWAFGHTHYSCDFTTDHGKRVVANQKGYYLIPQKAFQSGKVIEVAGAMSSHTIASQDN</sequence>
<dbReference type="PANTHER" id="PTHR37844:SF2">
    <property type="entry name" value="SER_THR PROTEIN PHOSPHATASE SUPERFAMILY (AFU_ORTHOLOGUE AFUA_1G14840)"/>
    <property type="match status" value="1"/>
</dbReference>
<dbReference type="AlphaFoldDB" id="A0A6H0Y6G7"/>
<keyword evidence="2" id="KW-1185">Reference proteome</keyword>
<reference evidence="1 2" key="1">
    <citation type="journal article" date="2016" name="Sci. Rep.">
        <title>Peltaster fructicola genome reveals evolution from an invasive phytopathogen to an ectophytic parasite.</title>
        <authorList>
            <person name="Xu C."/>
            <person name="Chen H."/>
            <person name="Gleason M.L."/>
            <person name="Xu J.R."/>
            <person name="Liu H."/>
            <person name="Zhang R."/>
            <person name="Sun G."/>
        </authorList>
    </citation>
    <scope>NUCLEOTIDE SEQUENCE [LARGE SCALE GENOMIC DNA]</scope>
    <source>
        <strain evidence="1 2">LNHT1506</strain>
    </source>
</reference>
<dbReference type="OrthoDB" id="550558at2759"/>
<dbReference type="PANTHER" id="PTHR37844">
    <property type="entry name" value="SER/THR PROTEIN PHOSPHATASE SUPERFAMILY (AFU_ORTHOLOGUE AFUA_1G14840)"/>
    <property type="match status" value="1"/>
</dbReference>
<dbReference type="Proteomes" id="UP000503462">
    <property type="component" value="Chromosome 5"/>
</dbReference>
<dbReference type="SUPFAM" id="SSF56300">
    <property type="entry name" value="Metallo-dependent phosphatases"/>
    <property type="match status" value="1"/>
</dbReference>
<evidence type="ECO:0000313" key="2">
    <source>
        <dbReference type="Proteomes" id="UP000503462"/>
    </source>
</evidence>
<protein>
    <recommendedName>
        <fullName evidence="3">Calcineurin-like phosphoesterase domain-containing protein</fullName>
    </recommendedName>
</protein>
<name>A0A6H0Y6G7_9PEZI</name>
<evidence type="ECO:0008006" key="3">
    <source>
        <dbReference type="Google" id="ProtNLM"/>
    </source>
</evidence>